<reference evidence="1 2" key="1">
    <citation type="submission" date="2022-10" db="EMBL/GenBank/DDBJ databases">
        <title>Roseococcus glaciei nov., sp. nov., isolated from glacier.</title>
        <authorList>
            <person name="Liu Q."/>
            <person name="Xin Y.-H."/>
        </authorList>
    </citation>
    <scope>NUCLEOTIDE SEQUENCE [LARGE SCALE GENOMIC DNA]</scope>
    <source>
        <strain evidence="1 2">MDT2-1-1</strain>
    </source>
</reference>
<dbReference type="RefSeq" id="WP_301592750.1">
    <property type="nucleotide sequence ID" value="NZ_JAPFQI010000042.1"/>
</dbReference>
<name>A0ABT3P262_9PROT</name>
<gene>
    <name evidence="1" type="ORF">OF850_23180</name>
</gene>
<accession>A0ABT3P262</accession>
<comment type="caution">
    <text evidence="1">The sequence shown here is derived from an EMBL/GenBank/DDBJ whole genome shotgun (WGS) entry which is preliminary data.</text>
</comment>
<dbReference type="Proteomes" id="UP001526430">
    <property type="component" value="Unassembled WGS sequence"/>
</dbReference>
<organism evidence="1 2">
    <name type="scientific">Sabulicella glaciei</name>
    <dbReference type="NCBI Taxonomy" id="2984948"/>
    <lineage>
        <taxon>Bacteria</taxon>
        <taxon>Pseudomonadati</taxon>
        <taxon>Pseudomonadota</taxon>
        <taxon>Alphaproteobacteria</taxon>
        <taxon>Acetobacterales</taxon>
        <taxon>Acetobacteraceae</taxon>
        <taxon>Sabulicella</taxon>
    </lineage>
</organism>
<dbReference type="EMBL" id="JAPFQI010000042">
    <property type="protein sequence ID" value="MCW8088486.1"/>
    <property type="molecule type" value="Genomic_DNA"/>
</dbReference>
<sequence length="204" mass="23175">MQVDAGRLSGWRGLCAGSRSIGLWLAWLLHRDLRLARLLHRHLGLRLLDIHLGSRLLHRDLWFRLTHRHLRSRLLHRNLRSRLLDGDLWRRLLHRDLSPRARGTTSATRLRLALGLSGLGRLTASWLLGRSRRQYTHGKHGGTGEQQGPSGKLGRNCHFFQAIVRVATSHLLPPSPAGTPGADERWIAFCIPTYQGEVVFLFLG</sequence>
<evidence type="ECO:0000313" key="1">
    <source>
        <dbReference type="EMBL" id="MCW8088486.1"/>
    </source>
</evidence>
<protein>
    <submittedName>
        <fullName evidence="1">Uncharacterized protein</fullName>
    </submittedName>
</protein>
<evidence type="ECO:0000313" key="2">
    <source>
        <dbReference type="Proteomes" id="UP001526430"/>
    </source>
</evidence>
<keyword evidence="2" id="KW-1185">Reference proteome</keyword>
<proteinExistence type="predicted"/>